<reference evidence="2 3" key="1">
    <citation type="submission" date="2020-03" db="EMBL/GenBank/DDBJ databases">
        <title>Metagenomic, metatranscriptomic, and metabolomic analyses revealed the key microbes and metabolic features during the fermentation of ganjang, Korean traditional soy sauce.</title>
        <authorList>
            <person name="Chun B.H."/>
            <person name="Jeon C.O."/>
        </authorList>
    </citation>
    <scope>NUCLEOTIDE SEQUENCE [LARGE SCALE GENOMIC DNA]</scope>
    <source>
        <strain evidence="2 3">KG14</strain>
    </source>
</reference>
<dbReference type="GO" id="GO:0004803">
    <property type="term" value="F:transposase activity"/>
    <property type="evidence" value="ECO:0007669"/>
    <property type="project" value="InterPro"/>
</dbReference>
<dbReference type="Proteomes" id="UP000536442">
    <property type="component" value="Unassembled WGS sequence"/>
</dbReference>
<dbReference type="GO" id="GO:0006313">
    <property type="term" value="P:DNA transposition"/>
    <property type="evidence" value="ECO:0007669"/>
    <property type="project" value="InterPro"/>
</dbReference>
<sequence>MPKARSELVCVSDTPFYHVVSRCVRRTFLCGKDYATGRCYEHRRGWIEERIRLLASVFAIDIAAYAVMSNHYHLVVKLCPDDAAQWCDDEVLARWCSFYKGPSLVQRYRRGDNLCAAELRRVEDYAEAYRQRLGSLSWFMKCLNEPIARQANKEDECTGHFWESRFKSQALETEEALLSCMAYVDLNPVRAGISNAPETSDHTSIKERCRPEFNLAEAIARQTEQQALNEFLVPLKPLLSFEGTTRQGSPHGIPFGFDDYLKLLDSTGRLSRSAKRGSIDKRALPILERLNLDPGRWCQRATGFEDSYQDFRRPESRQKVA</sequence>
<dbReference type="InterPro" id="IPR002686">
    <property type="entry name" value="Transposase_17"/>
</dbReference>
<dbReference type="InterPro" id="IPR036515">
    <property type="entry name" value="Transposase_17_sf"/>
</dbReference>
<dbReference type="EMBL" id="JABEVQ010000003">
    <property type="protein sequence ID" value="NWN91369.1"/>
    <property type="molecule type" value="Genomic_DNA"/>
</dbReference>
<dbReference type="Gene3D" id="3.30.70.1290">
    <property type="entry name" value="Transposase IS200-like"/>
    <property type="match status" value="1"/>
</dbReference>
<dbReference type="SMART" id="SM01321">
    <property type="entry name" value="Y1_Tnp"/>
    <property type="match status" value="1"/>
</dbReference>
<evidence type="ECO:0000259" key="1">
    <source>
        <dbReference type="SMART" id="SM01321"/>
    </source>
</evidence>
<dbReference type="PANTHER" id="PTHR34322">
    <property type="entry name" value="TRANSPOSASE, Y1_TNP DOMAIN-CONTAINING"/>
    <property type="match status" value="1"/>
</dbReference>
<dbReference type="GO" id="GO:0003677">
    <property type="term" value="F:DNA binding"/>
    <property type="evidence" value="ECO:0007669"/>
    <property type="project" value="InterPro"/>
</dbReference>
<dbReference type="PANTHER" id="PTHR34322:SF2">
    <property type="entry name" value="TRANSPOSASE IS200-LIKE DOMAIN-CONTAINING PROTEIN"/>
    <property type="match status" value="1"/>
</dbReference>
<name>A0A851HNI8_9GAMM</name>
<organism evidence="2 3">
    <name type="scientific">Marinobacter adhaerens</name>
    <dbReference type="NCBI Taxonomy" id="1033846"/>
    <lineage>
        <taxon>Bacteria</taxon>
        <taxon>Pseudomonadati</taxon>
        <taxon>Pseudomonadota</taxon>
        <taxon>Gammaproteobacteria</taxon>
        <taxon>Pseudomonadales</taxon>
        <taxon>Marinobacteraceae</taxon>
        <taxon>Marinobacter</taxon>
    </lineage>
</organism>
<comment type="caution">
    <text evidence="2">The sequence shown here is derived from an EMBL/GenBank/DDBJ whole genome shotgun (WGS) entry which is preliminary data.</text>
</comment>
<accession>A0A851HNI8</accession>
<protein>
    <submittedName>
        <fullName evidence="2">Transposase</fullName>
    </submittedName>
</protein>
<evidence type="ECO:0000313" key="3">
    <source>
        <dbReference type="Proteomes" id="UP000536442"/>
    </source>
</evidence>
<evidence type="ECO:0000313" key="2">
    <source>
        <dbReference type="EMBL" id="NWN91369.1"/>
    </source>
</evidence>
<gene>
    <name evidence="2" type="ORF">HLV39_07655</name>
</gene>
<feature type="domain" description="Transposase IS200-like" evidence="1">
    <location>
        <begin position="12"/>
        <end position="187"/>
    </location>
</feature>
<dbReference type="AlphaFoldDB" id="A0A851HNI8"/>
<keyword evidence="3" id="KW-1185">Reference proteome</keyword>
<dbReference type="SUPFAM" id="SSF143422">
    <property type="entry name" value="Transposase IS200-like"/>
    <property type="match status" value="1"/>
</dbReference>
<proteinExistence type="predicted"/>